<sequence length="72" mass="8299">MVLSFSDKVLPRKLHREFCKGEKWGREAAKAIGIIRGQSYSGEEGKRQWGDRRGGRCRQVKETFKKVTAIFV</sequence>
<protein>
    <submittedName>
        <fullName evidence="1">Uncharacterized protein</fullName>
    </submittedName>
</protein>
<evidence type="ECO:0000313" key="2">
    <source>
        <dbReference type="Proteomes" id="UP000516437"/>
    </source>
</evidence>
<reference evidence="1 2" key="1">
    <citation type="journal article" date="2019" name="Plant Biotechnol. J.">
        <title>The red bayberry genome and genetic basis of sex determination.</title>
        <authorList>
            <person name="Jia H.M."/>
            <person name="Jia H.J."/>
            <person name="Cai Q.L."/>
            <person name="Wang Y."/>
            <person name="Zhao H.B."/>
            <person name="Yang W.F."/>
            <person name="Wang G.Y."/>
            <person name="Li Y.H."/>
            <person name="Zhan D.L."/>
            <person name="Shen Y.T."/>
            <person name="Niu Q.F."/>
            <person name="Chang L."/>
            <person name="Qiu J."/>
            <person name="Zhao L."/>
            <person name="Xie H.B."/>
            <person name="Fu W.Y."/>
            <person name="Jin J."/>
            <person name="Li X.W."/>
            <person name="Jiao Y."/>
            <person name="Zhou C.C."/>
            <person name="Tu T."/>
            <person name="Chai C.Y."/>
            <person name="Gao J.L."/>
            <person name="Fan L.J."/>
            <person name="van de Weg E."/>
            <person name="Wang J.Y."/>
            <person name="Gao Z.S."/>
        </authorList>
    </citation>
    <scope>NUCLEOTIDE SEQUENCE [LARGE SCALE GENOMIC DNA]</scope>
    <source>
        <tissue evidence="1">Leaves</tissue>
    </source>
</reference>
<dbReference type="Proteomes" id="UP000516437">
    <property type="component" value="Chromosome 5"/>
</dbReference>
<name>A0A6A1VIF4_9ROSI</name>
<proteinExistence type="predicted"/>
<keyword evidence="2" id="KW-1185">Reference proteome</keyword>
<gene>
    <name evidence="1" type="ORF">CJ030_MR5G023515</name>
</gene>
<evidence type="ECO:0000313" key="1">
    <source>
        <dbReference type="EMBL" id="KAB1212571.1"/>
    </source>
</evidence>
<dbReference type="EMBL" id="RXIC02000023">
    <property type="protein sequence ID" value="KAB1212571.1"/>
    <property type="molecule type" value="Genomic_DNA"/>
</dbReference>
<comment type="caution">
    <text evidence="1">The sequence shown here is derived from an EMBL/GenBank/DDBJ whole genome shotgun (WGS) entry which is preliminary data.</text>
</comment>
<accession>A0A6A1VIF4</accession>
<dbReference type="AlphaFoldDB" id="A0A6A1VIF4"/>
<organism evidence="1 2">
    <name type="scientific">Morella rubra</name>
    <name type="common">Chinese bayberry</name>
    <dbReference type="NCBI Taxonomy" id="262757"/>
    <lineage>
        <taxon>Eukaryota</taxon>
        <taxon>Viridiplantae</taxon>
        <taxon>Streptophyta</taxon>
        <taxon>Embryophyta</taxon>
        <taxon>Tracheophyta</taxon>
        <taxon>Spermatophyta</taxon>
        <taxon>Magnoliopsida</taxon>
        <taxon>eudicotyledons</taxon>
        <taxon>Gunneridae</taxon>
        <taxon>Pentapetalae</taxon>
        <taxon>rosids</taxon>
        <taxon>fabids</taxon>
        <taxon>Fagales</taxon>
        <taxon>Myricaceae</taxon>
        <taxon>Morella</taxon>
    </lineage>
</organism>